<evidence type="ECO:0000313" key="4">
    <source>
        <dbReference type="Proteomes" id="UP001174210"/>
    </source>
</evidence>
<name>A0ABT8IV94_9MICO</name>
<accession>A0ABT8IV94</accession>
<dbReference type="RefSeq" id="WP_301217050.1">
    <property type="nucleotide sequence ID" value="NZ_JAROCB010000002.1"/>
</dbReference>
<keyword evidence="2" id="KW-0472">Membrane</keyword>
<gene>
    <name evidence="3" type="ORF">P5G59_06145</name>
</gene>
<dbReference type="Proteomes" id="UP001174210">
    <property type="component" value="Unassembled WGS sequence"/>
</dbReference>
<evidence type="ECO:0000313" key="3">
    <source>
        <dbReference type="EMBL" id="MDN4596710.1"/>
    </source>
</evidence>
<reference evidence="3" key="1">
    <citation type="submission" date="2023-03" db="EMBL/GenBank/DDBJ databases">
        <title>MT1 and MT2 Draft Genomes of Novel Species.</title>
        <authorList>
            <person name="Venkateswaran K."/>
        </authorList>
    </citation>
    <scope>NUCLEOTIDE SEQUENCE</scope>
    <source>
        <strain evidence="3">F6_8S_P_1A</strain>
    </source>
</reference>
<proteinExistence type="predicted"/>
<sequence length="240" mass="26100">MSFELFIGLSSAVITAVTTVIAGLVFIGNRAESELQRATLERIHVDAVLGEATLKSVGDLIVRDLGSTSMPDYVRDTEIRVRFRHAFNAARGFLGEPLEEASDNDTNTEPPWQSSEPHWADTGFTADGLRALRDIGNGEAWNALARMRRILEQELFALLNSESIESVTSAGRPTRGGAGQLVVVAERAGLVSENEARRLRHSIGTANRAIHGEDVPADEAVDAVVSIDRFIQRRRGPAVD</sequence>
<evidence type="ECO:0000256" key="1">
    <source>
        <dbReference type="SAM" id="MobiDB-lite"/>
    </source>
</evidence>
<dbReference type="EMBL" id="JAROCB010000002">
    <property type="protein sequence ID" value="MDN4596710.1"/>
    <property type="molecule type" value="Genomic_DNA"/>
</dbReference>
<feature type="compositionally biased region" description="Polar residues" evidence="1">
    <location>
        <begin position="104"/>
        <end position="116"/>
    </location>
</feature>
<keyword evidence="2" id="KW-1133">Transmembrane helix</keyword>
<evidence type="ECO:0008006" key="5">
    <source>
        <dbReference type="Google" id="ProtNLM"/>
    </source>
</evidence>
<keyword evidence="2" id="KW-0812">Transmembrane</keyword>
<organism evidence="3 4">
    <name type="scientific">Leifsonia virtsii</name>
    <dbReference type="NCBI Taxonomy" id="3035915"/>
    <lineage>
        <taxon>Bacteria</taxon>
        <taxon>Bacillati</taxon>
        <taxon>Actinomycetota</taxon>
        <taxon>Actinomycetes</taxon>
        <taxon>Micrococcales</taxon>
        <taxon>Microbacteriaceae</taxon>
        <taxon>Leifsonia</taxon>
    </lineage>
</organism>
<comment type="caution">
    <text evidence="3">The sequence shown here is derived from an EMBL/GenBank/DDBJ whole genome shotgun (WGS) entry which is preliminary data.</text>
</comment>
<evidence type="ECO:0000256" key="2">
    <source>
        <dbReference type="SAM" id="Phobius"/>
    </source>
</evidence>
<keyword evidence="4" id="KW-1185">Reference proteome</keyword>
<feature type="region of interest" description="Disordered" evidence="1">
    <location>
        <begin position="98"/>
        <end position="119"/>
    </location>
</feature>
<protein>
    <recommendedName>
        <fullName evidence="5">DUF4145 domain-containing protein</fullName>
    </recommendedName>
</protein>
<feature type="transmembrane region" description="Helical" evidence="2">
    <location>
        <begin position="6"/>
        <end position="27"/>
    </location>
</feature>